<gene>
    <name evidence="2" type="ORF">H6G97_10315</name>
</gene>
<evidence type="ECO:0000313" key="3">
    <source>
        <dbReference type="Proteomes" id="UP000623440"/>
    </source>
</evidence>
<keyword evidence="1" id="KW-0175">Coiled coil</keyword>
<accession>A0ABR8DL06</accession>
<organism evidence="2 3">
    <name type="scientific">Nostoc flagelliforme FACHB-838</name>
    <dbReference type="NCBI Taxonomy" id="2692904"/>
    <lineage>
        <taxon>Bacteria</taxon>
        <taxon>Bacillati</taxon>
        <taxon>Cyanobacteriota</taxon>
        <taxon>Cyanophyceae</taxon>
        <taxon>Nostocales</taxon>
        <taxon>Nostocaceae</taxon>
        <taxon>Nostoc</taxon>
    </lineage>
</organism>
<reference evidence="2 3" key="1">
    <citation type="journal article" date="2020" name="ISME J.">
        <title>Comparative genomics reveals insights into cyanobacterial evolution and habitat adaptation.</title>
        <authorList>
            <person name="Chen M.Y."/>
            <person name="Teng W.K."/>
            <person name="Zhao L."/>
            <person name="Hu C.X."/>
            <person name="Zhou Y.K."/>
            <person name="Han B.P."/>
            <person name="Song L.R."/>
            <person name="Shu W.S."/>
        </authorList>
    </citation>
    <scope>NUCLEOTIDE SEQUENCE [LARGE SCALE GENOMIC DNA]</scope>
    <source>
        <strain evidence="2 3">FACHB-838</strain>
    </source>
</reference>
<evidence type="ECO:0000313" key="2">
    <source>
        <dbReference type="EMBL" id="MBD2529939.1"/>
    </source>
</evidence>
<sequence length="141" mass="16528">MDDSKALFDYWHDRVRLKNSELIAAPGHVKTQDLRHDCTYYDDLWRSPEVQQLDEPERSRVIAIIKYECTAKVLQNRAGRLRDRANELEAACNEQDQQKSKLLGLIRVLQEKLFGKVEEEPRSQNPGVRINEWGIQTRHSL</sequence>
<keyword evidence="3" id="KW-1185">Reference proteome</keyword>
<dbReference type="EMBL" id="JACJSI010000014">
    <property type="protein sequence ID" value="MBD2529939.1"/>
    <property type="molecule type" value="Genomic_DNA"/>
</dbReference>
<dbReference type="RefSeq" id="WP_190940498.1">
    <property type="nucleotide sequence ID" value="NZ_JACJSI010000014.1"/>
</dbReference>
<evidence type="ECO:0000256" key="1">
    <source>
        <dbReference type="SAM" id="Coils"/>
    </source>
</evidence>
<name>A0ABR8DL06_9NOSO</name>
<proteinExistence type="predicted"/>
<feature type="coiled-coil region" evidence="1">
    <location>
        <begin position="71"/>
        <end position="98"/>
    </location>
</feature>
<dbReference type="Proteomes" id="UP000623440">
    <property type="component" value="Unassembled WGS sequence"/>
</dbReference>
<protein>
    <submittedName>
        <fullName evidence="2">Uncharacterized protein</fullName>
    </submittedName>
</protein>
<comment type="caution">
    <text evidence="2">The sequence shown here is derived from an EMBL/GenBank/DDBJ whole genome shotgun (WGS) entry which is preliminary data.</text>
</comment>